<feature type="domain" description="RDD" evidence="7">
    <location>
        <begin position="10"/>
        <end position="133"/>
    </location>
</feature>
<keyword evidence="3 6" id="KW-0812">Transmembrane</keyword>
<dbReference type="AlphaFoldDB" id="A0A1H6MRY3"/>
<evidence type="ECO:0000256" key="3">
    <source>
        <dbReference type="ARBA" id="ARBA00022692"/>
    </source>
</evidence>
<evidence type="ECO:0000313" key="9">
    <source>
        <dbReference type="Proteomes" id="UP000199634"/>
    </source>
</evidence>
<gene>
    <name evidence="8" type="ORF">SAMN02927937_02798</name>
</gene>
<dbReference type="EMBL" id="FNXE01000064">
    <property type="protein sequence ID" value="SEI02252.1"/>
    <property type="molecule type" value="Genomic_DNA"/>
</dbReference>
<keyword evidence="5 6" id="KW-0472">Membrane</keyword>
<dbReference type="RefSeq" id="WP_091102605.1">
    <property type="nucleotide sequence ID" value="NZ_FNXE01000064.1"/>
</dbReference>
<dbReference type="Pfam" id="PF06271">
    <property type="entry name" value="RDD"/>
    <property type="match status" value="1"/>
</dbReference>
<dbReference type="InterPro" id="IPR010432">
    <property type="entry name" value="RDD"/>
</dbReference>
<dbReference type="OrthoDB" id="9814143at2"/>
<accession>A0A1H6MRY3</accession>
<evidence type="ECO:0000256" key="5">
    <source>
        <dbReference type="ARBA" id="ARBA00023136"/>
    </source>
</evidence>
<sequence length="250" mass="27924">MQQEQIFLIASRKRRISAFIIDHFIMTSLIVSLAFIALGSNFIEEDNPGKFVITLFSIIIPGMLLYFSKDTFKGNSIGKWAMGIMVRDEKDSNKIPSYGRLLLRNVLLIIWPVEFIVLATSSDKKRLGDKAANTIVVKNPNKPSKLPRILIIVGAAISFGFLLFFIVGNTMKNSEAYKVSVTEIEKNEQIISETGGIKGYGMIPTGSINSANGYGQAQLEIKVLGNKQDINVSVYLEKEPNENWKIIEMQ</sequence>
<proteinExistence type="predicted"/>
<evidence type="ECO:0000256" key="6">
    <source>
        <dbReference type="SAM" id="Phobius"/>
    </source>
</evidence>
<dbReference type="InterPro" id="IPR051791">
    <property type="entry name" value="Pra-immunoreactive"/>
</dbReference>
<name>A0A1H6MRY3_9FLAO</name>
<feature type="transmembrane region" description="Helical" evidence="6">
    <location>
        <begin position="149"/>
        <end position="168"/>
    </location>
</feature>
<reference evidence="8 9" key="1">
    <citation type="submission" date="2016-10" db="EMBL/GenBank/DDBJ databases">
        <authorList>
            <person name="de Groot N.N."/>
        </authorList>
    </citation>
    <scope>NUCLEOTIDE SEQUENCE [LARGE SCALE GENOMIC DNA]</scope>
    <source>
        <strain evidence="8 9">CGMCC 1.10825</strain>
    </source>
</reference>
<dbReference type="Proteomes" id="UP000199634">
    <property type="component" value="Unassembled WGS sequence"/>
</dbReference>
<keyword evidence="4 6" id="KW-1133">Transmembrane helix</keyword>
<keyword evidence="9" id="KW-1185">Reference proteome</keyword>
<organism evidence="8 9">
    <name type="scientific">Paenimyroides marinum</name>
    <dbReference type="NCBI Taxonomy" id="1159016"/>
    <lineage>
        <taxon>Bacteria</taxon>
        <taxon>Pseudomonadati</taxon>
        <taxon>Bacteroidota</taxon>
        <taxon>Flavobacteriia</taxon>
        <taxon>Flavobacteriales</taxon>
        <taxon>Flavobacteriaceae</taxon>
        <taxon>Paenimyroides</taxon>
    </lineage>
</organism>
<protein>
    <submittedName>
        <fullName evidence="8">Uncharacterized membrane protein YckC, RDD family</fullName>
    </submittedName>
</protein>
<feature type="transmembrane region" description="Helical" evidence="6">
    <location>
        <begin position="49"/>
        <end position="67"/>
    </location>
</feature>
<evidence type="ECO:0000256" key="4">
    <source>
        <dbReference type="ARBA" id="ARBA00022989"/>
    </source>
</evidence>
<feature type="transmembrane region" description="Helical" evidence="6">
    <location>
        <begin position="20"/>
        <end position="43"/>
    </location>
</feature>
<evidence type="ECO:0000256" key="2">
    <source>
        <dbReference type="ARBA" id="ARBA00022475"/>
    </source>
</evidence>
<feature type="transmembrane region" description="Helical" evidence="6">
    <location>
        <begin position="101"/>
        <end position="120"/>
    </location>
</feature>
<keyword evidence="2" id="KW-1003">Cell membrane</keyword>
<evidence type="ECO:0000256" key="1">
    <source>
        <dbReference type="ARBA" id="ARBA00004651"/>
    </source>
</evidence>
<comment type="subcellular location">
    <subcellularLocation>
        <location evidence="1">Cell membrane</location>
        <topology evidence="1">Multi-pass membrane protein</topology>
    </subcellularLocation>
</comment>
<evidence type="ECO:0000313" key="8">
    <source>
        <dbReference type="EMBL" id="SEI02252.1"/>
    </source>
</evidence>
<dbReference type="STRING" id="1159016.SAMN02927937_02798"/>
<dbReference type="GO" id="GO:0005886">
    <property type="term" value="C:plasma membrane"/>
    <property type="evidence" value="ECO:0007669"/>
    <property type="project" value="UniProtKB-SubCell"/>
</dbReference>
<dbReference type="PANTHER" id="PTHR36115">
    <property type="entry name" value="PROLINE-RICH ANTIGEN HOMOLOG-RELATED"/>
    <property type="match status" value="1"/>
</dbReference>
<evidence type="ECO:0000259" key="7">
    <source>
        <dbReference type="Pfam" id="PF06271"/>
    </source>
</evidence>